<dbReference type="AlphaFoldDB" id="A0A914XIE8"/>
<evidence type="ECO:0000313" key="2">
    <source>
        <dbReference type="Proteomes" id="UP000887566"/>
    </source>
</evidence>
<reference evidence="3" key="1">
    <citation type="submission" date="2022-11" db="UniProtKB">
        <authorList>
            <consortium name="WormBaseParasite"/>
        </authorList>
    </citation>
    <scope>IDENTIFICATION</scope>
</reference>
<name>A0A914XIE8_9BILA</name>
<sequence>MKLFTGVVCLFALCAVTFAQSNVNGQAGANTQQAGVNTQTGVQQPNTGSGLIPGAGVDAQVPGVAGLGVNLGRKRRDADSQGAVVNGQLPGTQVAGSAQQGAVQAPVGSQVGVQTSLGGAGLGVGRKRRQVAGQAGANTRQAGLNSQTGVQQRNTGSGLIPGAGLGAQVPGVAGLGVNLGRKRRDADTQGVAVNGQLPGTQQEACNKVQFKRPLVARLEFKHLLVVLVWELVVNGAKLTVKLVSRVITT</sequence>
<evidence type="ECO:0000256" key="1">
    <source>
        <dbReference type="SAM" id="SignalP"/>
    </source>
</evidence>
<dbReference type="WBParaSite" id="PSAMB.scaffold8329size6349.g31257.t1">
    <property type="protein sequence ID" value="PSAMB.scaffold8329size6349.g31257.t1"/>
    <property type="gene ID" value="PSAMB.scaffold8329size6349.g31257"/>
</dbReference>
<evidence type="ECO:0000313" key="3">
    <source>
        <dbReference type="WBParaSite" id="PSAMB.scaffold8329size6349.g31257.t1"/>
    </source>
</evidence>
<keyword evidence="2" id="KW-1185">Reference proteome</keyword>
<dbReference type="Proteomes" id="UP000887566">
    <property type="component" value="Unplaced"/>
</dbReference>
<keyword evidence="1" id="KW-0732">Signal</keyword>
<organism evidence="2 3">
    <name type="scientific">Plectus sambesii</name>
    <dbReference type="NCBI Taxonomy" id="2011161"/>
    <lineage>
        <taxon>Eukaryota</taxon>
        <taxon>Metazoa</taxon>
        <taxon>Ecdysozoa</taxon>
        <taxon>Nematoda</taxon>
        <taxon>Chromadorea</taxon>
        <taxon>Plectida</taxon>
        <taxon>Plectina</taxon>
        <taxon>Plectoidea</taxon>
        <taxon>Plectidae</taxon>
        <taxon>Plectus</taxon>
    </lineage>
</organism>
<feature type="signal peptide" evidence="1">
    <location>
        <begin position="1"/>
        <end position="19"/>
    </location>
</feature>
<accession>A0A914XIE8</accession>
<proteinExistence type="predicted"/>
<feature type="chain" id="PRO_5037387201" evidence="1">
    <location>
        <begin position="20"/>
        <end position="249"/>
    </location>
</feature>
<protein>
    <submittedName>
        <fullName evidence="3">Uncharacterized protein</fullName>
    </submittedName>
</protein>